<evidence type="ECO:0000313" key="3">
    <source>
        <dbReference type="Proteomes" id="UP000216345"/>
    </source>
</evidence>
<keyword evidence="2" id="KW-0808">Transferase</keyword>
<proteinExistence type="predicted"/>
<feature type="compositionally biased region" description="Basic and acidic residues" evidence="1">
    <location>
        <begin position="125"/>
        <end position="134"/>
    </location>
</feature>
<dbReference type="Gene3D" id="1.10.10.10">
    <property type="entry name" value="Winged helix-like DNA-binding domain superfamily/Winged helix DNA-binding domain"/>
    <property type="match status" value="1"/>
</dbReference>
<sequence>MQVLCVLGRHTDEYGWCRRSQVKMAAEMNCGRSTVFDAISRLIGAGYLERHEQESESGRDSAHVYRVILDPKHPDVSSVQDADTPCRYVGTPAGISAPPAGLEPAPPAASGPAPINDPYLTSPSNEEKKERASENENGNENLNSTSQDDDPKTAAFEKRVIHFLNGVGYHAGIWPKWDNNTTLDWIKRQFAGLSVAERKEAERWRDAYLLDAVERKVKPQPVGAFFRDRLWNALDPEILKKAETAKAQAARADEAKPDGWAAGYGPVGMSRMFALLLDGPADQELAKSSFLPRSLLAKAWPALMRYRDVQQQRSGAVLPKQWHLAGELMEPVPQGTIILAAWKDEFKRRAWPWPSEFDRMQVVFCPRGGPSSICDFETALRGLGEYDGN</sequence>
<keyword evidence="2" id="KW-0489">Methyltransferase</keyword>
<dbReference type="InterPro" id="IPR036388">
    <property type="entry name" value="WH-like_DNA-bd_sf"/>
</dbReference>
<dbReference type="GO" id="GO:0032259">
    <property type="term" value="P:methylation"/>
    <property type="evidence" value="ECO:0007669"/>
    <property type="project" value="UniProtKB-KW"/>
</dbReference>
<name>A0A256FJ70_9HYPH</name>
<organism evidence="2 3">
    <name type="scientific">Brucella rhizosphaerae</name>
    <dbReference type="NCBI Taxonomy" id="571254"/>
    <lineage>
        <taxon>Bacteria</taxon>
        <taxon>Pseudomonadati</taxon>
        <taxon>Pseudomonadota</taxon>
        <taxon>Alphaproteobacteria</taxon>
        <taxon>Hyphomicrobiales</taxon>
        <taxon>Brucellaceae</taxon>
        <taxon>Brucella/Ochrobactrum group</taxon>
        <taxon>Brucella</taxon>
    </lineage>
</organism>
<gene>
    <name evidence="2" type="ORF">CEV32_0496</name>
</gene>
<reference evidence="2 3" key="1">
    <citation type="submission" date="2017-07" db="EMBL/GenBank/DDBJ databases">
        <title>Phylogenetic study on the rhizospheric bacterium Ochrobactrum sp. A44.</title>
        <authorList>
            <person name="Krzyzanowska D.M."/>
            <person name="Ossowicki A."/>
            <person name="Rajewska M."/>
            <person name="Maciag T."/>
            <person name="Kaczynski Z."/>
            <person name="Czerwicka M."/>
            <person name="Jafra S."/>
        </authorList>
    </citation>
    <scope>NUCLEOTIDE SEQUENCE [LARGE SCALE GENOMIC DNA]</scope>
    <source>
        <strain evidence="2 3">PR17</strain>
    </source>
</reference>
<feature type="region of interest" description="Disordered" evidence="1">
    <location>
        <begin position="74"/>
        <end position="151"/>
    </location>
</feature>
<evidence type="ECO:0000256" key="1">
    <source>
        <dbReference type="SAM" id="MobiDB-lite"/>
    </source>
</evidence>
<evidence type="ECO:0000313" key="2">
    <source>
        <dbReference type="EMBL" id="OYR14491.1"/>
    </source>
</evidence>
<comment type="caution">
    <text evidence="2">The sequence shown here is derived from an EMBL/GenBank/DDBJ whole genome shotgun (WGS) entry which is preliminary data.</text>
</comment>
<keyword evidence="3" id="KW-1185">Reference proteome</keyword>
<dbReference type="Proteomes" id="UP000216345">
    <property type="component" value="Unassembled WGS sequence"/>
</dbReference>
<dbReference type="AlphaFoldDB" id="A0A256FJ70"/>
<accession>A0A256FJ70</accession>
<protein>
    <submittedName>
        <fullName evidence="2">Putative lysine-specific histone demethylase 1 flavin-containing amine oxidase domain-containing protein 2</fullName>
    </submittedName>
</protein>
<dbReference type="EMBL" id="NNRK01000026">
    <property type="protein sequence ID" value="OYR14491.1"/>
    <property type="molecule type" value="Genomic_DNA"/>
</dbReference>
<dbReference type="GO" id="GO:0008168">
    <property type="term" value="F:methyltransferase activity"/>
    <property type="evidence" value="ECO:0007669"/>
    <property type="project" value="UniProtKB-KW"/>
</dbReference>